<dbReference type="OrthoDB" id="536504at2759"/>
<dbReference type="EMBL" id="JAEHOE010000126">
    <property type="protein sequence ID" value="KAG2485602.1"/>
    <property type="molecule type" value="Genomic_DNA"/>
</dbReference>
<dbReference type="SMART" id="SM00220">
    <property type="entry name" value="S_TKc"/>
    <property type="match status" value="1"/>
</dbReference>
<dbReference type="PROSITE" id="PS00108">
    <property type="entry name" value="PROTEIN_KINASE_ST"/>
    <property type="match status" value="1"/>
</dbReference>
<evidence type="ECO:0000313" key="4">
    <source>
        <dbReference type="EMBL" id="KAG2485602.1"/>
    </source>
</evidence>
<feature type="transmembrane region" description="Helical" evidence="2">
    <location>
        <begin position="159"/>
        <end position="183"/>
    </location>
</feature>
<comment type="caution">
    <text evidence="4">The sequence shown here is derived from an EMBL/GenBank/DDBJ whole genome shotgun (WGS) entry which is preliminary data.</text>
</comment>
<gene>
    <name evidence="4" type="ORF">HYH03_015665</name>
</gene>
<dbReference type="AlphaFoldDB" id="A0A835XLQ5"/>
<feature type="compositionally biased region" description="Gly residues" evidence="1">
    <location>
        <begin position="143"/>
        <end position="152"/>
    </location>
</feature>
<protein>
    <recommendedName>
        <fullName evidence="3">Protein kinase domain-containing protein</fullName>
    </recommendedName>
</protein>
<feature type="region of interest" description="Disordered" evidence="1">
    <location>
        <begin position="188"/>
        <end position="212"/>
    </location>
</feature>
<feature type="compositionally biased region" description="Basic and acidic residues" evidence="1">
    <location>
        <begin position="202"/>
        <end position="212"/>
    </location>
</feature>
<evidence type="ECO:0000313" key="5">
    <source>
        <dbReference type="Proteomes" id="UP000612055"/>
    </source>
</evidence>
<keyword evidence="2" id="KW-0472">Membrane</keyword>
<dbReference type="SUPFAM" id="SSF56112">
    <property type="entry name" value="Protein kinase-like (PK-like)"/>
    <property type="match status" value="1"/>
</dbReference>
<feature type="domain" description="Protein kinase" evidence="3">
    <location>
        <begin position="291"/>
        <end position="561"/>
    </location>
</feature>
<keyword evidence="2" id="KW-0812">Transmembrane</keyword>
<feature type="compositionally biased region" description="Low complexity" evidence="1">
    <location>
        <begin position="190"/>
        <end position="201"/>
    </location>
</feature>
<accession>A0A835XLQ5</accession>
<dbReference type="Proteomes" id="UP000612055">
    <property type="component" value="Unassembled WGS sequence"/>
</dbReference>
<sequence>MGQNFARVARPPTVPGDQRFEVDVSQPGCLDAAASGANLTARCWPQLQRLEDYALMGADADASDKPQPNNLVIQLLDSWAPCRVVLTQACIDQLGPIGCQRLAQSGAQALPPLLPGEGDATTDPAPAGVSPAPDASVVVPGQGSPGAGGGSSGPPVGPIVAGCVVGVGLLLLAVLAAVGFALWRRHHQGPSSPSSCSSASPRKLEDGDHQDMKLGDDFQPTASLIPGLSAHGVTVVTMVVITTQTPVRPCALTELQVVSSCDEGSQPTVTDGGSHCTGSTCEPAEAPAAVVLTGRVLGKGACGRVCEGVYQGQRVAVKQFTFQGVGAALAESILQSCVQELEILARCDHPNVVRLLAACVTGPRPVTVMELCDVSLAQLPYGRRDGKLLPIPLVLHIGAEIAKGLEYLHPTIVHRDLKPANVLINNPDSPFPEVKLADFGLSRIWDTVQPTKTPEAGTTPYLAPECFELDNFIITHKADIYSWGVCVWEMLAGSKPWQGVAPIGVATLVTLKNTRLPVPPSGDADPTRWPMRLRELLWRTWDRDPGRRPAAAEIAKELALFQTMERQAGA</sequence>
<dbReference type="InterPro" id="IPR008271">
    <property type="entry name" value="Ser/Thr_kinase_AS"/>
</dbReference>
<proteinExistence type="predicted"/>
<evidence type="ECO:0000256" key="2">
    <source>
        <dbReference type="SAM" id="Phobius"/>
    </source>
</evidence>
<dbReference type="PANTHER" id="PTHR44329:SF214">
    <property type="entry name" value="PROTEIN KINASE DOMAIN-CONTAINING PROTEIN"/>
    <property type="match status" value="1"/>
</dbReference>
<dbReference type="PROSITE" id="PS50011">
    <property type="entry name" value="PROTEIN_KINASE_DOM"/>
    <property type="match status" value="1"/>
</dbReference>
<evidence type="ECO:0000259" key="3">
    <source>
        <dbReference type="PROSITE" id="PS50011"/>
    </source>
</evidence>
<dbReference type="GO" id="GO:0004674">
    <property type="term" value="F:protein serine/threonine kinase activity"/>
    <property type="evidence" value="ECO:0007669"/>
    <property type="project" value="TreeGrafter"/>
</dbReference>
<dbReference type="GO" id="GO:0005524">
    <property type="term" value="F:ATP binding"/>
    <property type="evidence" value="ECO:0007669"/>
    <property type="project" value="InterPro"/>
</dbReference>
<dbReference type="InterPro" id="IPR051681">
    <property type="entry name" value="Ser/Thr_Kinases-Pseudokinases"/>
</dbReference>
<keyword evidence="5" id="KW-1185">Reference proteome</keyword>
<keyword evidence="2" id="KW-1133">Transmembrane helix</keyword>
<dbReference type="InterPro" id="IPR000719">
    <property type="entry name" value="Prot_kinase_dom"/>
</dbReference>
<dbReference type="PANTHER" id="PTHR44329">
    <property type="entry name" value="SERINE/THREONINE-PROTEIN KINASE TNNI3K-RELATED"/>
    <property type="match status" value="1"/>
</dbReference>
<reference evidence="4" key="1">
    <citation type="journal article" date="2020" name="bioRxiv">
        <title>Comparative genomics of Chlamydomonas.</title>
        <authorList>
            <person name="Craig R.J."/>
            <person name="Hasan A.R."/>
            <person name="Ness R.W."/>
            <person name="Keightley P.D."/>
        </authorList>
    </citation>
    <scope>NUCLEOTIDE SEQUENCE</scope>
    <source>
        <strain evidence="4">CCAP 11/70</strain>
    </source>
</reference>
<dbReference type="InterPro" id="IPR001245">
    <property type="entry name" value="Ser-Thr/Tyr_kinase_cat_dom"/>
</dbReference>
<dbReference type="Pfam" id="PF07714">
    <property type="entry name" value="PK_Tyr_Ser-Thr"/>
    <property type="match status" value="1"/>
</dbReference>
<feature type="compositionally biased region" description="Low complexity" evidence="1">
    <location>
        <begin position="123"/>
        <end position="142"/>
    </location>
</feature>
<evidence type="ECO:0000256" key="1">
    <source>
        <dbReference type="SAM" id="MobiDB-lite"/>
    </source>
</evidence>
<dbReference type="Gene3D" id="1.10.510.10">
    <property type="entry name" value="Transferase(Phosphotransferase) domain 1"/>
    <property type="match status" value="1"/>
</dbReference>
<dbReference type="Gene3D" id="3.30.200.20">
    <property type="entry name" value="Phosphorylase Kinase, domain 1"/>
    <property type="match status" value="1"/>
</dbReference>
<dbReference type="InterPro" id="IPR011009">
    <property type="entry name" value="Kinase-like_dom_sf"/>
</dbReference>
<name>A0A835XLQ5_9CHLO</name>
<organism evidence="4 5">
    <name type="scientific">Edaphochlamys debaryana</name>
    <dbReference type="NCBI Taxonomy" id="47281"/>
    <lineage>
        <taxon>Eukaryota</taxon>
        <taxon>Viridiplantae</taxon>
        <taxon>Chlorophyta</taxon>
        <taxon>core chlorophytes</taxon>
        <taxon>Chlorophyceae</taxon>
        <taxon>CS clade</taxon>
        <taxon>Chlamydomonadales</taxon>
        <taxon>Chlamydomonadales incertae sedis</taxon>
        <taxon>Edaphochlamys</taxon>
    </lineage>
</organism>
<feature type="region of interest" description="Disordered" evidence="1">
    <location>
        <begin position="110"/>
        <end position="153"/>
    </location>
</feature>